<feature type="region of interest" description="Disordered" evidence="2">
    <location>
        <begin position="380"/>
        <end position="414"/>
    </location>
</feature>
<dbReference type="Proteomes" id="UP000681722">
    <property type="component" value="Unassembled WGS sequence"/>
</dbReference>
<dbReference type="Proteomes" id="UP000663829">
    <property type="component" value="Unassembled WGS sequence"/>
</dbReference>
<dbReference type="SUPFAM" id="SSF57756">
    <property type="entry name" value="Retrovirus zinc finger-like domains"/>
    <property type="match status" value="1"/>
</dbReference>
<evidence type="ECO:0000313" key="4">
    <source>
        <dbReference type="EMBL" id="CAF1585066.1"/>
    </source>
</evidence>
<dbReference type="PANTHER" id="PTHR22639">
    <property type="entry name" value="GAG-RELATED PROTEIN"/>
    <property type="match status" value="1"/>
</dbReference>
<dbReference type="InterPro" id="IPR001878">
    <property type="entry name" value="Znf_CCHC"/>
</dbReference>
<dbReference type="GO" id="GO:0002218">
    <property type="term" value="P:activation of innate immune response"/>
    <property type="evidence" value="ECO:0007669"/>
    <property type="project" value="InterPro"/>
</dbReference>
<reference evidence="4" key="1">
    <citation type="submission" date="2021-02" db="EMBL/GenBank/DDBJ databases">
        <authorList>
            <person name="Nowell W R."/>
        </authorList>
    </citation>
    <scope>NUCLEOTIDE SEQUENCE</scope>
</reference>
<dbReference type="PANTHER" id="PTHR22639:SF3">
    <property type="entry name" value="ZINC FINGER CCHC DOMAIN-CONTAINING PROTEIN 3"/>
    <property type="match status" value="1"/>
</dbReference>
<keyword evidence="6" id="KW-1185">Reference proteome</keyword>
<dbReference type="Pfam" id="PF00098">
    <property type="entry name" value="zf-CCHC"/>
    <property type="match status" value="1"/>
</dbReference>
<evidence type="ECO:0000256" key="2">
    <source>
        <dbReference type="SAM" id="MobiDB-lite"/>
    </source>
</evidence>
<evidence type="ECO:0000313" key="5">
    <source>
        <dbReference type="EMBL" id="CAF4454325.1"/>
    </source>
</evidence>
<feature type="non-terminal residue" evidence="4">
    <location>
        <position position="414"/>
    </location>
</feature>
<feature type="compositionally biased region" description="Basic and acidic residues" evidence="2">
    <location>
        <begin position="383"/>
        <end position="399"/>
    </location>
</feature>
<feature type="compositionally biased region" description="Low complexity" evidence="2">
    <location>
        <begin position="403"/>
        <end position="414"/>
    </location>
</feature>
<evidence type="ECO:0000259" key="3">
    <source>
        <dbReference type="PROSITE" id="PS50158"/>
    </source>
</evidence>
<dbReference type="PROSITE" id="PS50158">
    <property type="entry name" value="ZF_CCHC"/>
    <property type="match status" value="1"/>
</dbReference>
<dbReference type="GO" id="GO:0003723">
    <property type="term" value="F:RNA binding"/>
    <property type="evidence" value="ECO:0007669"/>
    <property type="project" value="InterPro"/>
</dbReference>
<dbReference type="EMBL" id="CAJOBC010098476">
    <property type="protein sequence ID" value="CAF4454325.1"/>
    <property type="molecule type" value="Genomic_DNA"/>
</dbReference>
<keyword evidence="1" id="KW-0863">Zinc-finger</keyword>
<feature type="domain" description="CCHC-type" evidence="3">
    <location>
        <begin position="173"/>
        <end position="186"/>
    </location>
</feature>
<dbReference type="EMBL" id="CAJNOQ010032443">
    <property type="protein sequence ID" value="CAF1585066.1"/>
    <property type="molecule type" value="Genomic_DNA"/>
</dbReference>
<dbReference type="GO" id="GO:0003690">
    <property type="term" value="F:double-stranded DNA binding"/>
    <property type="evidence" value="ECO:0007669"/>
    <property type="project" value="InterPro"/>
</dbReference>
<sequence length="414" mass="45842">MSRHKLLKGSVSLTLTSGDDKIDRCAIVQAVSTILGSSDTIESIGNLGSIREWFIGFGEPLSQQRLLQEGELKVGTQRFSIQLPYQETKTIRLMGVPTSISDDEISQIVSRWRGTIVSVECENLPAPYKSIKTFVRRVRMRFPSKKEEEMVPISFKLYGLTVPVHLEGRERVCFRCKQSGHIKRDCIIEKCQVCYNLGHNDPHCQVKRTYASALAHQTPDTHVHIPTPTPKISVTIQDTALQQDQIPINHDDPSLSPIVSNAGLSQHASSDASVAICNQDKVEAQMIEEGEKTQDNNVDENHDSPADMPDGADDPHDGIVNETNINRTTLDRNQCGSGLVTSTPRPQLGASTSILDHPFVGDAYQLYKGNQATMKRYLNSSVSDDKTPSVAQSEHESKKQHMHQSSSSSNVEDD</sequence>
<feature type="compositionally biased region" description="Basic and acidic residues" evidence="2">
    <location>
        <begin position="291"/>
        <end position="305"/>
    </location>
</feature>
<proteinExistence type="predicted"/>
<keyword evidence="1" id="KW-0862">Zinc</keyword>
<protein>
    <recommendedName>
        <fullName evidence="3">CCHC-type domain-containing protein</fullName>
    </recommendedName>
</protein>
<dbReference type="SMART" id="SM00343">
    <property type="entry name" value="ZnF_C2HC"/>
    <property type="match status" value="1"/>
</dbReference>
<gene>
    <name evidence="4" type="ORF">GPM918_LOCUS41361</name>
    <name evidence="5" type="ORF">SRO942_LOCUS42403</name>
</gene>
<dbReference type="GO" id="GO:0008270">
    <property type="term" value="F:zinc ion binding"/>
    <property type="evidence" value="ECO:0007669"/>
    <property type="project" value="UniProtKB-KW"/>
</dbReference>
<evidence type="ECO:0000256" key="1">
    <source>
        <dbReference type="PROSITE-ProRule" id="PRU00047"/>
    </source>
</evidence>
<keyword evidence="1" id="KW-0479">Metal-binding</keyword>
<dbReference type="InterPro" id="IPR042509">
    <property type="entry name" value="ZCCHC3"/>
</dbReference>
<dbReference type="OrthoDB" id="10005799at2759"/>
<dbReference type="InterPro" id="IPR036875">
    <property type="entry name" value="Znf_CCHC_sf"/>
</dbReference>
<feature type="region of interest" description="Disordered" evidence="2">
    <location>
        <begin position="291"/>
        <end position="321"/>
    </location>
</feature>
<feature type="region of interest" description="Disordered" evidence="2">
    <location>
        <begin position="330"/>
        <end position="349"/>
    </location>
</feature>
<accession>A0A815ZND5</accession>
<name>A0A815ZND5_9BILA</name>
<dbReference type="Gene3D" id="4.10.60.10">
    <property type="entry name" value="Zinc finger, CCHC-type"/>
    <property type="match status" value="1"/>
</dbReference>
<organism evidence="4 6">
    <name type="scientific">Didymodactylos carnosus</name>
    <dbReference type="NCBI Taxonomy" id="1234261"/>
    <lineage>
        <taxon>Eukaryota</taxon>
        <taxon>Metazoa</taxon>
        <taxon>Spiralia</taxon>
        <taxon>Gnathifera</taxon>
        <taxon>Rotifera</taxon>
        <taxon>Eurotatoria</taxon>
        <taxon>Bdelloidea</taxon>
        <taxon>Philodinida</taxon>
        <taxon>Philodinidae</taxon>
        <taxon>Didymodactylos</taxon>
    </lineage>
</organism>
<dbReference type="AlphaFoldDB" id="A0A815ZND5"/>
<comment type="caution">
    <text evidence="4">The sequence shown here is derived from an EMBL/GenBank/DDBJ whole genome shotgun (WGS) entry which is preliminary data.</text>
</comment>
<evidence type="ECO:0000313" key="6">
    <source>
        <dbReference type="Proteomes" id="UP000663829"/>
    </source>
</evidence>
<feature type="non-terminal residue" evidence="4">
    <location>
        <position position="1"/>
    </location>
</feature>